<dbReference type="RefSeq" id="WP_208675379.1">
    <property type="nucleotide sequence ID" value="NZ_CP030139.2"/>
</dbReference>
<organism evidence="3 4">
    <name type="scientific">Synechococcus elongatus PCC 11801</name>
    <dbReference type="NCBI Taxonomy" id="2219813"/>
    <lineage>
        <taxon>Bacteria</taxon>
        <taxon>Bacillati</taxon>
        <taxon>Cyanobacteriota</taxon>
        <taxon>Cyanophyceae</taxon>
        <taxon>Synechococcales</taxon>
        <taxon>Synechococcaceae</taxon>
        <taxon>Synechococcus</taxon>
    </lineage>
</organism>
<dbReference type="InterPro" id="IPR029062">
    <property type="entry name" value="Class_I_gatase-like"/>
</dbReference>
<keyword evidence="1" id="KW-0812">Transmembrane</keyword>
<keyword evidence="1" id="KW-0472">Membrane</keyword>
<sequence>MQLWVRRLRRWGPGLGIGLALAALGFAFIRGVQPGAIALFLVGSAIALISWLLGLNWQQRSLRSGATAAGTTALILLLLILLNWGAVRWDRRLDLTEAQLNSLAPESQQVVSKLQQPVTLWFFSAQPDPGLQKLVQLYQRQSPQLRFERVDLQQRPDLAERLGVKDEGDLILEQGDRRQFLVNQAVTPLSEARLTTAIANLQQTAATPLYWLQGHGEPAPEALAAANQALSDRGYTVRPLNLASQLATGNADIPNDAAVVAIAAPERPLLAAEVASLQRYLDRGGRLLVLAPPTTETGLEPLLQPWGLNLDRRSVIDSSSGAIAGFGPEAPLVDRYGNHPITQAFGNGLSFFPKAGAILIEEKPEIQVDPLLISNDRSWAEADLGDTVGFDPARDLRGPLALAAAASRKTGEQEARIVVFGSSQFLQDGLFNQQLNGDVFLNSVGWLSDRQADALSIRPRQSRDRRLLLTGWRATVVTWLSLVIIPLAGFSGAAWLTWQRRKAI</sequence>
<dbReference type="AlphaFoldDB" id="A0AAN1UTQ8"/>
<dbReference type="Proteomes" id="UP000267249">
    <property type="component" value="Chromosome"/>
</dbReference>
<feature type="transmembrane region" description="Helical" evidence="1">
    <location>
        <begin position="12"/>
        <end position="29"/>
    </location>
</feature>
<dbReference type="SUPFAM" id="SSF52317">
    <property type="entry name" value="Class I glutamine amidotransferase-like"/>
    <property type="match status" value="1"/>
</dbReference>
<evidence type="ECO:0000313" key="3">
    <source>
        <dbReference type="EMBL" id="AZB71780.1"/>
    </source>
</evidence>
<evidence type="ECO:0000259" key="2">
    <source>
        <dbReference type="Pfam" id="PF09822"/>
    </source>
</evidence>
<feature type="domain" description="ABC-type uncharacterised transport system" evidence="2">
    <location>
        <begin position="212"/>
        <end position="434"/>
    </location>
</feature>
<dbReference type="InterPro" id="IPR019196">
    <property type="entry name" value="ABC_transp_unknown"/>
</dbReference>
<evidence type="ECO:0000256" key="1">
    <source>
        <dbReference type="SAM" id="Phobius"/>
    </source>
</evidence>
<feature type="transmembrane region" description="Helical" evidence="1">
    <location>
        <begin position="35"/>
        <end position="54"/>
    </location>
</feature>
<protein>
    <submittedName>
        <fullName evidence="3">Gldg family protein</fullName>
    </submittedName>
</protein>
<dbReference type="Pfam" id="PF09822">
    <property type="entry name" value="ABC_transp_aux"/>
    <property type="match status" value="1"/>
</dbReference>
<name>A0AAN1UTQ8_SYNEL</name>
<feature type="transmembrane region" description="Helical" evidence="1">
    <location>
        <begin position="476"/>
        <end position="498"/>
    </location>
</feature>
<feature type="transmembrane region" description="Helical" evidence="1">
    <location>
        <begin position="66"/>
        <end position="86"/>
    </location>
</feature>
<dbReference type="EMBL" id="CP030139">
    <property type="protein sequence ID" value="AZB71780.1"/>
    <property type="molecule type" value="Genomic_DNA"/>
</dbReference>
<keyword evidence="1" id="KW-1133">Transmembrane helix</keyword>
<proteinExistence type="predicted"/>
<gene>
    <name evidence="3" type="ORF">DOP62_02720</name>
</gene>
<evidence type="ECO:0000313" key="4">
    <source>
        <dbReference type="Proteomes" id="UP000267249"/>
    </source>
</evidence>
<accession>A0AAN1UTQ8</accession>
<reference evidence="3 4" key="1">
    <citation type="journal article" date="2018" name="Sci. Rep.">
        <title>Genome Features and Biochemical Characteristics of a Robust, Fast Growing and Naturally Transformable Cyanobacterium Synechococcus elongatus PCC 11801 Isolated from India.</title>
        <authorList>
            <person name="Jaiswal D."/>
            <person name="Sengupta A."/>
            <person name="Sohoni S."/>
            <person name="Sengupta S."/>
            <person name="Phadnavis A.G."/>
            <person name="Pakrasi H.B."/>
            <person name="Wangikar P.P."/>
        </authorList>
    </citation>
    <scope>NUCLEOTIDE SEQUENCE [LARGE SCALE GENOMIC DNA]</scope>
    <source>
        <strain evidence="3 4">PCC 11801</strain>
    </source>
</reference>